<dbReference type="EMBL" id="QWEI01000004">
    <property type="protein sequence ID" value="RHW36751.1"/>
    <property type="molecule type" value="Genomic_DNA"/>
</dbReference>
<evidence type="ECO:0000313" key="1">
    <source>
        <dbReference type="EMBL" id="RHW36751.1"/>
    </source>
</evidence>
<organism evidence="1 2">
    <name type="scientific">Ureibacillus yapensis</name>
    <dbReference type="NCBI Taxonomy" id="2304605"/>
    <lineage>
        <taxon>Bacteria</taxon>
        <taxon>Bacillati</taxon>
        <taxon>Bacillota</taxon>
        <taxon>Bacilli</taxon>
        <taxon>Bacillales</taxon>
        <taxon>Caryophanaceae</taxon>
        <taxon>Ureibacillus</taxon>
    </lineage>
</organism>
<gene>
    <name evidence="1" type="ORF">D1B33_10185</name>
</gene>
<name>A0A396S7B7_9BACL</name>
<sequence>MANLSTYEEQLREKYVDHEEVVKVGEKTFVCVLSLKGGYEHIGHATDNNSTDDKFTDNALREKARKAAYESLENYDRFHEAYTKVSGAI</sequence>
<protein>
    <submittedName>
        <fullName evidence="1">Uncharacterized protein</fullName>
    </submittedName>
</protein>
<dbReference type="Proteomes" id="UP000265692">
    <property type="component" value="Unassembled WGS sequence"/>
</dbReference>
<comment type="caution">
    <text evidence="1">The sequence shown here is derived from an EMBL/GenBank/DDBJ whole genome shotgun (WGS) entry which is preliminary data.</text>
</comment>
<proteinExistence type="predicted"/>
<dbReference type="AlphaFoldDB" id="A0A396S7B7"/>
<evidence type="ECO:0000313" key="2">
    <source>
        <dbReference type="Proteomes" id="UP000265692"/>
    </source>
</evidence>
<keyword evidence="2" id="KW-1185">Reference proteome</keyword>
<reference evidence="1 2" key="1">
    <citation type="submission" date="2018-08" db="EMBL/GenBank/DDBJ databases">
        <title>Lysinibacillus sp. YLB-03 draft genome sequence.</title>
        <authorList>
            <person name="Yu L."/>
        </authorList>
    </citation>
    <scope>NUCLEOTIDE SEQUENCE [LARGE SCALE GENOMIC DNA]</scope>
    <source>
        <strain evidence="1 2">YLB-03</strain>
    </source>
</reference>
<dbReference type="RefSeq" id="WP_118876275.1">
    <property type="nucleotide sequence ID" value="NZ_QWEI01000004.1"/>
</dbReference>
<dbReference type="OrthoDB" id="9806476at2"/>
<accession>A0A396S7B7</accession>